<keyword evidence="2" id="KW-1185">Reference proteome</keyword>
<sequence length="154" mass="17443">MGYSPLWKALAVSQYEKAKEQQEASVVEHEDLCNESWDSFDYDCSSLLSSQLNSERNVLATTSLIDCRNPWADDEVDYEYCDDADDVPLQTLNHETGSSVASFGVPHNPSWSIDDGVWAEDQQGKPESTNGEDFYGMPVERYVNWSTARLFLRV</sequence>
<accession>A0A317W665</accession>
<name>A0A317W665_9EURO</name>
<proteinExistence type="predicted"/>
<comment type="caution">
    <text evidence="1">The sequence shown here is derived from an EMBL/GenBank/DDBJ whole genome shotgun (WGS) entry which is preliminary data.</text>
</comment>
<gene>
    <name evidence="1" type="ORF">BO70DRAFT_396389</name>
</gene>
<dbReference type="EMBL" id="MSFL01000012">
    <property type="protein sequence ID" value="PWY82096.1"/>
    <property type="molecule type" value="Genomic_DNA"/>
</dbReference>
<organism evidence="1 2">
    <name type="scientific">Aspergillus heteromorphus CBS 117.55</name>
    <dbReference type="NCBI Taxonomy" id="1448321"/>
    <lineage>
        <taxon>Eukaryota</taxon>
        <taxon>Fungi</taxon>
        <taxon>Dikarya</taxon>
        <taxon>Ascomycota</taxon>
        <taxon>Pezizomycotina</taxon>
        <taxon>Eurotiomycetes</taxon>
        <taxon>Eurotiomycetidae</taxon>
        <taxon>Eurotiales</taxon>
        <taxon>Aspergillaceae</taxon>
        <taxon>Aspergillus</taxon>
        <taxon>Aspergillus subgen. Circumdati</taxon>
    </lineage>
</organism>
<dbReference type="RefSeq" id="XP_025399361.1">
    <property type="nucleotide sequence ID" value="XM_025546615.1"/>
</dbReference>
<dbReference type="Proteomes" id="UP000247233">
    <property type="component" value="Unassembled WGS sequence"/>
</dbReference>
<reference evidence="1 2" key="1">
    <citation type="submission" date="2016-12" db="EMBL/GenBank/DDBJ databases">
        <title>The genomes of Aspergillus section Nigri reveals drivers in fungal speciation.</title>
        <authorList>
            <consortium name="DOE Joint Genome Institute"/>
            <person name="Vesth T.C."/>
            <person name="Nybo J."/>
            <person name="Theobald S."/>
            <person name="Brandl J."/>
            <person name="Frisvad J.C."/>
            <person name="Nielsen K.F."/>
            <person name="Lyhne E.K."/>
            <person name="Kogle M.E."/>
            <person name="Kuo A."/>
            <person name="Riley R."/>
            <person name="Clum A."/>
            <person name="Nolan M."/>
            <person name="Lipzen A."/>
            <person name="Salamov A."/>
            <person name="Henrissat B."/>
            <person name="Wiebenga A."/>
            <person name="De Vries R.P."/>
            <person name="Grigoriev I.V."/>
            <person name="Mortensen U.H."/>
            <person name="Andersen M.R."/>
            <person name="Baker S.E."/>
        </authorList>
    </citation>
    <scope>NUCLEOTIDE SEQUENCE [LARGE SCALE GENOMIC DNA]</scope>
    <source>
        <strain evidence="1 2">CBS 117.55</strain>
    </source>
</reference>
<protein>
    <submittedName>
        <fullName evidence="1">Uncharacterized protein</fullName>
    </submittedName>
</protein>
<evidence type="ECO:0000313" key="2">
    <source>
        <dbReference type="Proteomes" id="UP000247233"/>
    </source>
</evidence>
<dbReference type="GeneID" id="37068852"/>
<dbReference type="AlphaFoldDB" id="A0A317W665"/>
<dbReference type="VEuPathDB" id="FungiDB:BO70DRAFT_396389"/>
<evidence type="ECO:0000313" key="1">
    <source>
        <dbReference type="EMBL" id="PWY82096.1"/>
    </source>
</evidence>